<dbReference type="Proteomes" id="UP000033428">
    <property type="component" value="Unassembled WGS sequence"/>
</dbReference>
<evidence type="ECO:0000313" key="1">
    <source>
        <dbReference type="EMBL" id="KJJ85546.1"/>
    </source>
</evidence>
<sequence length="256" mass="29698">MGSRSGQSNYRADEKDLIKEWPKMNKEINEHVFEIRYKPNSKILDYRGTWAEMIAEHMQLSEWRILDNRVDVYDKAGKNHAFVGFRNSGFLCTDSPTRNYFYDQAIKLFSYISKLDGFEPELVVERIGVKSKFCTNFEKSFEELKNLFASKYIRLTPEAEKAINAKLVDIGSPLNFADSLGNFNTMAGPMEKGQIIQFFNGRKEADVPTIGLYFDIDYFLKPNKKMKADEINKAIREFAESSWGKYERVKQLILGI</sequence>
<evidence type="ECO:0008006" key="3">
    <source>
        <dbReference type="Google" id="ProtNLM"/>
    </source>
</evidence>
<accession>A0A0F0CVG4</accession>
<evidence type="ECO:0000313" key="2">
    <source>
        <dbReference type="Proteomes" id="UP000033428"/>
    </source>
</evidence>
<protein>
    <recommendedName>
        <fullName evidence="3">TIGR04255 family protein</fullName>
    </recommendedName>
</protein>
<proteinExistence type="predicted"/>
<keyword evidence="2" id="KW-1185">Reference proteome</keyword>
<gene>
    <name evidence="1" type="ORF">OMAG_000591</name>
</gene>
<dbReference type="EMBL" id="JYNY01000124">
    <property type="protein sequence ID" value="KJJ85546.1"/>
    <property type="molecule type" value="Genomic_DNA"/>
</dbReference>
<name>A0A0F0CVG4_9BACT</name>
<comment type="caution">
    <text evidence="1">The sequence shown here is derived from an EMBL/GenBank/DDBJ whole genome shotgun (WGS) entry which is preliminary data.</text>
</comment>
<dbReference type="AlphaFoldDB" id="A0A0F0CVG4"/>
<reference evidence="1 2" key="1">
    <citation type="submission" date="2015-02" db="EMBL/GenBank/DDBJ databases">
        <title>Single-cell genomics of uncultivated deep-branching MTB reveals a conserved set of magnetosome genes.</title>
        <authorList>
            <person name="Kolinko S."/>
            <person name="Richter M."/>
            <person name="Glockner F.O."/>
            <person name="Brachmann A."/>
            <person name="Schuler D."/>
        </authorList>
    </citation>
    <scope>NUCLEOTIDE SEQUENCE [LARGE SCALE GENOMIC DNA]</scope>
    <source>
        <strain evidence="1">SKK-01</strain>
    </source>
</reference>
<organism evidence="1 2">
    <name type="scientific">Candidatus Omnitrophus magneticus</name>
    <dbReference type="NCBI Taxonomy" id="1609969"/>
    <lineage>
        <taxon>Bacteria</taxon>
        <taxon>Pseudomonadati</taxon>
        <taxon>Candidatus Omnitrophota</taxon>
        <taxon>Candidatus Omnitrophus</taxon>
    </lineage>
</organism>